<dbReference type="AlphaFoldDB" id="A0AAU7JI42"/>
<dbReference type="InterPro" id="IPR058575">
    <property type="entry name" value="NTP_transf_8_dom"/>
</dbReference>
<gene>
    <name evidence="2" type="ORF">ABEG18_04065</name>
</gene>
<evidence type="ECO:0000259" key="1">
    <source>
        <dbReference type="Pfam" id="PF12281"/>
    </source>
</evidence>
<sequence length="335" mass="35842">MKPIAPTLLTLYADLVQSLSIPDERAGSVYRHDVKGQSYIYASIRTGQTRGKIYLGHAADPAAIAKADAIQMAAERQKARRKTVSVLRSAGLSGPDKELGRVLEVTAAAGLFQAGAVLVGTSAYQCYSPVVGAVLPPAGMMTRDADIATASLALTARRLGAEEGDAEIVSLEEILQGADPTFRGAPMLDHRAPPSRFRSASGFLVEVLTPMLRRTDQNPMPVPGLRAGAIPIQHMGWLIENPIWAVALHGSGALVRVPQPARYAVHKLLISQKRTMDTAKAAKDLDQAQALFECLGPADADALQDALDDARSRGKKGWAEPIDKALQMRGLNDWL</sequence>
<evidence type="ECO:0000313" key="2">
    <source>
        <dbReference type="EMBL" id="XBO39968.1"/>
    </source>
</evidence>
<organism evidence="2">
    <name type="scientific">Alsobacter sp. KACC 23698</name>
    <dbReference type="NCBI Taxonomy" id="3149229"/>
    <lineage>
        <taxon>Bacteria</taxon>
        <taxon>Pseudomonadati</taxon>
        <taxon>Pseudomonadota</taxon>
        <taxon>Alphaproteobacteria</taxon>
        <taxon>Hyphomicrobiales</taxon>
        <taxon>Alsobacteraceae</taxon>
        <taxon>Alsobacter</taxon>
    </lineage>
</organism>
<dbReference type="RefSeq" id="WP_406856819.1">
    <property type="nucleotide sequence ID" value="NZ_CP157484.1"/>
</dbReference>
<proteinExistence type="predicted"/>
<feature type="domain" description="Nucleotidyltransferase-like" evidence="1">
    <location>
        <begin position="98"/>
        <end position="310"/>
    </location>
</feature>
<name>A0AAU7JI42_9HYPH</name>
<reference evidence="2" key="1">
    <citation type="submission" date="2024-05" db="EMBL/GenBank/DDBJ databases">
        <authorList>
            <person name="Kim S."/>
            <person name="Heo J."/>
            <person name="Choi H."/>
            <person name="Choi Y."/>
            <person name="Kwon S.-W."/>
            <person name="Kim Y."/>
        </authorList>
    </citation>
    <scope>NUCLEOTIDE SEQUENCE</scope>
    <source>
        <strain evidence="2">KACC 23698</strain>
    </source>
</reference>
<dbReference type="Pfam" id="PF12281">
    <property type="entry name" value="NTP_transf_8"/>
    <property type="match status" value="1"/>
</dbReference>
<protein>
    <submittedName>
        <fullName evidence="2">GSU2403 family nucleotidyltransferase fold protein</fullName>
    </submittedName>
</protein>
<dbReference type="EMBL" id="CP157484">
    <property type="protein sequence ID" value="XBO39968.1"/>
    <property type="molecule type" value="Genomic_DNA"/>
</dbReference>
<accession>A0AAU7JI42</accession>